<evidence type="ECO:0000259" key="3">
    <source>
        <dbReference type="Pfam" id="PF20434"/>
    </source>
</evidence>
<keyword evidence="2" id="KW-0732">Signal</keyword>
<evidence type="ECO:0000256" key="2">
    <source>
        <dbReference type="SAM" id="SignalP"/>
    </source>
</evidence>
<comment type="caution">
    <text evidence="4">The sequence shown here is derived from an EMBL/GenBank/DDBJ whole genome shotgun (WGS) entry which is preliminary data.</text>
</comment>
<accession>A0A4V3FEI5</accession>
<feature type="signal peptide" evidence="2">
    <location>
        <begin position="1"/>
        <end position="19"/>
    </location>
</feature>
<dbReference type="PANTHER" id="PTHR48081">
    <property type="entry name" value="AB HYDROLASE SUPERFAMILY PROTEIN C4A8.06C"/>
    <property type="match status" value="1"/>
</dbReference>
<dbReference type="InterPro" id="IPR029058">
    <property type="entry name" value="AB_hydrolase_fold"/>
</dbReference>
<dbReference type="AlphaFoldDB" id="A0A4V3FEI5"/>
<dbReference type="InterPro" id="IPR050300">
    <property type="entry name" value="GDXG_lipolytic_enzyme"/>
</dbReference>
<protein>
    <submittedName>
        <fullName evidence="4">Acetyl esterase/lipase</fullName>
    </submittedName>
</protein>
<gene>
    <name evidence="4" type="ORF">EI77_03354</name>
</gene>
<feature type="domain" description="BD-FAE-like" evidence="3">
    <location>
        <begin position="42"/>
        <end position="242"/>
    </location>
</feature>
<sequence length="287" mass="31180">MLFRLSLTAALAGSLLASAAEPQVRIEKNTSYLPEGRAEKADLYLPVEDGKKHPAVVIIHGGGWAGGVKDAKREINIGTTLAGQGYVCMSIEYFLHSAESEQPCWPQNLHDCKTAVRWLRANAERLKVDADHIGVIGGSAGGHLASMVGVTQAKDGLDPAGPYGEYSCQVNCVVDMYGPTDLVVRNKDLTPLRATLAENPELYRQFSVTTHLDKDDPPFLILHGTADKTVDLSQSEILAKALAEKGIEHHLEVIPGAPHTFHLQPKEKDLRPLVIAFFDKHLKPAAK</sequence>
<dbReference type="InterPro" id="IPR049492">
    <property type="entry name" value="BD-FAE-like_dom"/>
</dbReference>
<dbReference type="GO" id="GO:0016787">
    <property type="term" value="F:hydrolase activity"/>
    <property type="evidence" value="ECO:0007669"/>
    <property type="project" value="UniProtKB-KW"/>
</dbReference>
<dbReference type="PANTHER" id="PTHR48081:SF13">
    <property type="entry name" value="ALPHA_BETA HYDROLASE"/>
    <property type="match status" value="1"/>
</dbReference>
<proteinExistence type="predicted"/>
<evidence type="ECO:0000313" key="5">
    <source>
        <dbReference type="Proteomes" id="UP000295662"/>
    </source>
</evidence>
<reference evidence="4 5" key="1">
    <citation type="submission" date="2019-03" db="EMBL/GenBank/DDBJ databases">
        <title>Genomic Encyclopedia of Archaeal and Bacterial Type Strains, Phase II (KMG-II): from individual species to whole genera.</title>
        <authorList>
            <person name="Goeker M."/>
        </authorList>
    </citation>
    <scope>NUCLEOTIDE SEQUENCE [LARGE SCALE GENOMIC DNA]</scope>
    <source>
        <strain evidence="4 5">ATCC 25309</strain>
    </source>
</reference>
<feature type="chain" id="PRO_5020199694" evidence="2">
    <location>
        <begin position="20"/>
        <end position="287"/>
    </location>
</feature>
<keyword evidence="1" id="KW-0378">Hydrolase</keyword>
<dbReference type="RefSeq" id="WP_133796378.1">
    <property type="nucleotide sequence ID" value="NZ_SOCA01000007.1"/>
</dbReference>
<keyword evidence="5" id="KW-1185">Reference proteome</keyword>
<dbReference type="SUPFAM" id="SSF53474">
    <property type="entry name" value="alpha/beta-Hydrolases"/>
    <property type="match status" value="1"/>
</dbReference>
<name>A0A4V3FEI5_9BACT</name>
<evidence type="ECO:0000256" key="1">
    <source>
        <dbReference type="ARBA" id="ARBA00022801"/>
    </source>
</evidence>
<dbReference type="EMBL" id="SOCA01000007">
    <property type="protein sequence ID" value="TDU67153.1"/>
    <property type="molecule type" value="Genomic_DNA"/>
</dbReference>
<dbReference type="OrthoDB" id="9815425at2"/>
<organism evidence="4 5">
    <name type="scientific">Prosthecobacter fusiformis</name>
    <dbReference type="NCBI Taxonomy" id="48464"/>
    <lineage>
        <taxon>Bacteria</taxon>
        <taxon>Pseudomonadati</taxon>
        <taxon>Verrucomicrobiota</taxon>
        <taxon>Verrucomicrobiia</taxon>
        <taxon>Verrucomicrobiales</taxon>
        <taxon>Verrucomicrobiaceae</taxon>
        <taxon>Prosthecobacter</taxon>
    </lineage>
</organism>
<evidence type="ECO:0000313" key="4">
    <source>
        <dbReference type="EMBL" id="TDU67153.1"/>
    </source>
</evidence>
<dbReference type="Gene3D" id="3.40.50.1820">
    <property type="entry name" value="alpha/beta hydrolase"/>
    <property type="match status" value="1"/>
</dbReference>
<dbReference type="Proteomes" id="UP000295662">
    <property type="component" value="Unassembled WGS sequence"/>
</dbReference>
<dbReference type="Pfam" id="PF20434">
    <property type="entry name" value="BD-FAE"/>
    <property type="match status" value="1"/>
</dbReference>